<dbReference type="Proteomes" id="UP001595848">
    <property type="component" value="Unassembled WGS sequence"/>
</dbReference>
<dbReference type="PANTHER" id="PTHR24567:SF74">
    <property type="entry name" value="HTH-TYPE TRANSCRIPTIONAL REGULATOR ARCR"/>
    <property type="match status" value="1"/>
</dbReference>
<dbReference type="Pfam" id="PF00027">
    <property type="entry name" value="cNMP_binding"/>
    <property type="match status" value="1"/>
</dbReference>
<dbReference type="EMBL" id="JBHSBV010000001">
    <property type="protein sequence ID" value="MFC4200219.1"/>
    <property type="molecule type" value="Genomic_DNA"/>
</dbReference>
<accession>A0ABV8NUW2</accession>
<feature type="domain" description="HTH crp-type" evidence="1">
    <location>
        <begin position="156"/>
        <end position="229"/>
    </location>
</feature>
<organism evidence="2 3">
    <name type="scientific">Candidimonas humi</name>
    <dbReference type="NCBI Taxonomy" id="683355"/>
    <lineage>
        <taxon>Bacteria</taxon>
        <taxon>Pseudomonadati</taxon>
        <taxon>Pseudomonadota</taxon>
        <taxon>Betaproteobacteria</taxon>
        <taxon>Burkholderiales</taxon>
        <taxon>Alcaligenaceae</taxon>
        <taxon>Candidimonas</taxon>
    </lineage>
</organism>
<reference evidence="3" key="1">
    <citation type="journal article" date="2019" name="Int. J. Syst. Evol. Microbiol.">
        <title>The Global Catalogue of Microorganisms (GCM) 10K type strain sequencing project: providing services to taxonomists for standard genome sequencing and annotation.</title>
        <authorList>
            <consortium name="The Broad Institute Genomics Platform"/>
            <consortium name="The Broad Institute Genome Sequencing Center for Infectious Disease"/>
            <person name="Wu L."/>
            <person name="Ma J."/>
        </authorList>
    </citation>
    <scope>NUCLEOTIDE SEQUENCE [LARGE SCALE GENOMIC DNA]</scope>
    <source>
        <strain evidence="3">LMG 24813</strain>
    </source>
</reference>
<sequence length="238" mass="26100">MPPNAPFEILARAEQLLRRHAWLVGSAPAAIDALLAGARIQRHERGQYLFHREEASHDAWLVVDGFVTTGVAGPDGKAYTSHWFGAGAVLNIVSAMDAQSAIHDCIARTDSISVQIKGCALQAFLDQHPGAKDAILRYLCGRIRYLQRLVRESALATLRARCAQVLVDLADEHGIGQDDGVRLAFSLTQESLGEMLGCTRQSVNKELQRFEREGLIRLTRSCCVLLERARLDAIAFAG</sequence>
<keyword evidence="3" id="KW-1185">Reference proteome</keyword>
<dbReference type="InterPro" id="IPR012318">
    <property type="entry name" value="HTH_CRP"/>
</dbReference>
<dbReference type="CDD" id="cd00038">
    <property type="entry name" value="CAP_ED"/>
    <property type="match status" value="1"/>
</dbReference>
<name>A0ABV8NUW2_9BURK</name>
<comment type="caution">
    <text evidence="2">The sequence shown here is derived from an EMBL/GenBank/DDBJ whole genome shotgun (WGS) entry which is preliminary data.</text>
</comment>
<dbReference type="Pfam" id="PF13545">
    <property type="entry name" value="HTH_Crp_2"/>
    <property type="match status" value="1"/>
</dbReference>
<dbReference type="SMART" id="SM00419">
    <property type="entry name" value="HTH_CRP"/>
    <property type="match status" value="1"/>
</dbReference>
<dbReference type="RefSeq" id="WP_217965036.1">
    <property type="nucleotide sequence ID" value="NZ_JAHTBN010000005.1"/>
</dbReference>
<evidence type="ECO:0000313" key="3">
    <source>
        <dbReference type="Proteomes" id="UP001595848"/>
    </source>
</evidence>
<dbReference type="InterPro" id="IPR050397">
    <property type="entry name" value="Env_Response_Regulators"/>
</dbReference>
<dbReference type="InterPro" id="IPR000595">
    <property type="entry name" value="cNMP-bd_dom"/>
</dbReference>
<evidence type="ECO:0000313" key="2">
    <source>
        <dbReference type="EMBL" id="MFC4200219.1"/>
    </source>
</evidence>
<dbReference type="PROSITE" id="PS51063">
    <property type="entry name" value="HTH_CRP_2"/>
    <property type="match status" value="1"/>
</dbReference>
<protein>
    <submittedName>
        <fullName evidence="2">Crp/Fnr family transcriptional regulator</fullName>
    </submittedName>
</protein>
<proteinExistence type="predicted"/>
<dbReference type="PANTHER" id="PTHR24567">
    <property type="entry name" value="CRP FAMILY TRANSCRIPTIONAL REGULATORY PROTEIN"/>
    <property type="match status" value="1"/>
</dbReference>
<evidence type="ECO:0000259" key="1">
    <source>
        <dbReference type="PROSITE" id="PS51063"/>
    </source>
</evidence>
<gene>
    <name evidence="2" type="ORF">ACFOY1_04560</name>
</gene>